<evidence type="ECO:0000313" key="2">
    <source>
        <dbReference type="Proteomes" id="UP001374893"/>
    </source>
</evidence>
<proteinExistence type="predicted"/>
<sequence>MTIKINKRVIFHDLPNESRLTVEQLLRLPEVMMYLSYMGLDLVEVRYAGQFILECKAHHFSETEES</sequence>
<gene>
    <name evidence="1" type="ORF">HAHE_25210</name>
</gene>
<evidence type="ECO:0000313" key="1">
    <source>
        <dbReference type="EMBL" id="BCX48613.1"/>
    </source>
</evidence>
<keyword evidence="2" id="KW-1185">Reference proteome</keyword>
<dbReference type="EMBL" id="AP024702">
    <property type="protein sequence ID" value="BCX48613.1"/>
    <property type="molecule type" value="Genomic_DNA"/>
</dbReference>
<protein>
    <recommendedName>
        <fullName evidence="3">Halobacterial output domain-containing protein</fullName>
    </recommendedName>
</protein>
<dbReference type="Proteomes" id="UP001374893">
    <property type="component" value="Chromosome"/>
</dbReference>
<reference evidence="1 2" key="1">
    <citation type="submission" date="2021-06" db="EMBL/GenBank/DDBJ databases">
        <title>Complete genome of Haloferula helveola possessing various polysaccharide degrading enzymes.</title>
        <authorList>
            <person name="Takami H."/>
            <person name="Huang C."/>
            <person name="Hamasaki K."/>
        </authorList>
    </citation>
    <scope>NUCLEOTIDE SEQUENCE [LARGE SCALE GENOMIC DNA]</scope>
    <source>
        <strain evidence="1 2">CN-1</strain>
    </source>
</reference>
<organism evidence="1 2">
    <name type="scientific">Haloferula helveola</name>
    <dbReference type="NCBI Taxonomy" id="490095"/>
    <lineage>
        <taxon>Bacteria</taxon>
        <taxon>Pseudomonadati</taxon>
        <taxon>Verrucomicrobiota</taxon>
        <taxon>Verrucomicrobiia</taxon>
        <taxon>Verrucomicrobiales</taxon>
        <taxon>Verrucomicrobiaceae</taxon>
        <taxon>Haloferula</taxon>
    </lineage>
</organism>
<name>A0ABM7RN45_9BACT</name>
<accession>A0ABM7RN45</accession>
<evidence type="ECO:0008006" key="3">
    <source>
        <dbReference type="Google" id="ProtNLM"/>
    </source>
</evidence>
<dbReference type="RefSeq" id="WP_338684924.1">
    <property type="nucleotide sequence ID" value="NZ_AP024702.1"/>
</dbReference>